<dbReference type="Gene3D" id="3.30.200.20">
    <property type="entry name" value="Phosphorylase Kinase, domain 1"/>
    <property type="match status" value="1"/>
</dbReference>
<keyword evidence="13 18" id="KW-1133">Transmembrane helix</keyword>
<evidence type="ECO:0000256" key="18">
    <source>
        <dbReference type="SAM" id="Phobius"/>
    </source>
</evidence>
<name>A0AAD3T8I3_NEPGR</name>
<dbReference type="InterPro" id="IPR051824">
    <property type="entry name" value="LRR_Rcpt-Like_S/T_Kinase"/>
</dbReference>
<dbReference type="InterPro" id="IPR055414">
    <property type="entry name" value="LRR_R13L4/SHOC2-like"/>
</dbReference>
<dbReference type="SUPFAM" id="SSF56112">
    <property type="entry name" value="Protein kinase-like (PK-like)"/>
    <property type="match status" value="1"/>
</dbReference>
<keyword evidence="15" id="KW-0325">Glycoprotein</keyword>
<dbReference type="PROSITE" id="PS00108">
    <property type="entry name" value="PROTEIN_KINASE_ST"/>
    <property type="match status" value="1"/>
</dbReference>
<evidence type="ECO:0000256" key="9">
    <source>
        <dbReference type="ARBA" id="ARBA00022737"/>
    </source>
</evidence>
<evidence type="ECO:0000256" key="7">
    <source>
        <dbReference type="ARBA" id="ARBA00022692"/>
    </source>
</evidence>
<dbReference type="GO" id="GO:0005524">
    <property type="term" value="F:ATP binding"/>
    <property type="evidence" value="ECO:0007669"/>
    <property type="project" value="UniProtKB-UniRule"/>
</dbReference>
<evidence type="ECO:0000256" key="17">
    <source>
        <dbReference type="SAM" id="Coils"/>
    </source>
</evidence>
<reference evidence="20" key="1">
    <citation type="submission" date="2023-05" db="EMBL/GenBank/DDBJ databases">
        <title>Nepenthes gracilis genome sequencing.</title>
        <authorList>
            <person name="Fukushima K."/>
        </authorList>
    </citation>
    <scope>NUCLEOTIDE SEQUENCE</scope>
    <source>
        <strain evidence="20">SING2019-196</strain>
    </source>
</reference>
<keyword evidence="10 16" id="KW-0547">Nucleotide-binding</keyword>
<feature type="transmembrane region" description="Helical" evidence="18">
    <location>
        <begin position="396"/>
        <end position="420"/>
    </location>
</feature>
<dbReference type="AlphaFoldDB" id="A0AAD3T8I3"/>
<dbReference type="SMART" id="SM00369">
    <property type="entry name" value="LRR_TYP"/>
    <property type="match status" value="5"/>
</dbReference>
<dbReference type="InterPro" id="IPR032675">
    <property type="entry name" value="LRR_dom_sf"/>
</dbReference>
<evidence type="ECO:0000256" key="3">
    <source>
        <dbReference type="ARBA" id="ARBA00022475"/>
    </source>
</evidence>
<accession>A0AAD3T8I3</accession>
<keyword evidence="6" id="KW-0808">Transferase</keyword>
<dbReference type="CDD" id="cd14066">
    <property type="entry name" value="STKc_IRAK"/>
    <property type="match status" value="1"/>
</dbReference>
<keyword evidence="11" id="KW-0418">Kinase</keyword>
<evidence type="ECO:0000259" key="19">
    <source>
        <dbReference type="PROSITE" id="PS50011"/>
    </source>
</evidence>
<evidence type="ECO:0000256" key="16">
    <source>
        <dbReference type="PROSITE-ProRule" id="PRU10141"/>
    </source>
</evidence>
<evidence type="ECO:0000256" key="6">
    <source>
        <dbReference type="ARBA" id="ARBA00022679"/>
    </source>
</evidence>
<keyword evidence="7 18" id="KW-0812">Transmembrane</keyword>
<dbReference type="InterPro" id="IPR011009">
    <property type="entry name" value="Kinase-like_dom_sf"/>
</dbReference>
<dbReference type="FunFam" id="1.10.510.10:FF:001106">
    <property type="entry name" value="Probable LRR receptor-like serine/threonine-protein kinase At1g29720"/>
    <property type="match status" value="1"/>
</dbReference>
<dbReference type="Pfam" id="PF07714">
    <property type="entry name" value="PK_Tyr_Ser-Thr"/>
    <property type="match status" value="1"/>
</dbReference>
<dbReference type="GO" id="GO:0004674">
    <property type="term" value="F:protein serine/threonine kinase activity"/>
    <property type="evidence" value="ECO:0007669"/>
    <property type="project" value="UniProtKB-KW"/>
</dbReference>
<evidence type="ECO:0000256" key="2">
    <source>
        <dbReference type="ARBA" id="ARBA00004479"/>
    </source>
</evidence>
<dbReference type="FunFam" id="3.80.10.10:FF:000383">
    <property type="entry name" value="Leucine-rich repeat receptor protein kinase EMS1"/>
    <property type="match status" value="1"/>
</dbReference>
<keyword evidence="21" id="KW-1185">Reference proteome</keyword>
<keyword evidence="17" id="KW-0175">Coiled coil</keyword>
<dbReference type="Gene3D" id="1.10.510.10">
    <property type="entry name" value="Transferase(Phosphotransferase) domain 1"/>
    <property type="match status" value="1"/>
</dbReference>
<evidence type="ECO:0000256" key="1">
    <source>
        <dbReference type="ARBA" id="ARBA00004236"/>
    </source>
</evidence>
<evidence type="ECO:0000313" key="21">
    <source>
        <dbReference type="Proteomes" id="UP001279734"/>
    </source>
</evidence>
<dbReference type="SUPFAM" id="SSF52058">
    <property type="entry name" value="L domain-like"/>
    <property type="match status" value="1"/>
</dbReference>
<evidence type="ECO:0000256" key="8">
    <source>
        <dbReference type="ARBA" id="ARBA00022729"/>
    </source>
</evidence>
<feature type="binding site" evidence="16">
    <location>
        <position position="473"/>
    </location>
    <ligand>
        <name>ATP</name>
        <dbReference type="ChEBI" id="CHEBI:30616"/>
    </ligand>
</feature>
<dbReference type="PANTHER" id="PTHR48006:SF60">
    <property type="entry name" value="PROTEIN KINASE DOMAIN-CONTAINING PROTEIN"/>
    <property type="match status" value="1"/>
</dbReference>
<keyword evidence="5" id="KW-0433">Leucine-rich repeat</keyword>
<feature type="coiled-coil region" evidence="17">
    <location>
        <begin position="718"/>
        <end position="745"/>
    </location>
</feature>
<evidence type="ECO:0000256" key="11">
    <source>
        <dbReference type="ARBA" id="ARBA00022777"/>
    </source>
</evidence>
<keyword evidence="14 18" id="KW-0472">Membrane</keyword>
<dbReference type="Pfam" id="PF00560">
    <property type="entry name" value="LRR_1"/>
    <property type="match status" value="1"/>
</dbReference>
<dbReference type="EMBL" id="BSYO01000029">
    <property type="protein sequence ID" value="GMH25580.1"/>
    <property type="molecule type" value="Genomic_DNA"/>
</dbReference>
<evidence type="ECO:0000256" key="12">
    <source>
        <dbReference type="ARBA" id="ARBA00022840"/>
    </source>
</evidence>
<feature type="domain" description="Protein kinase" evidence="19">
    <location>
        <begin position="445"/>
        <end position="747"/>
    </location>
</feature>
<keyword evidence="9" id="KW-0677">Repeat</keyword>
<dbReference type="InterPro" id="IPR001245">
    <property type="entry name" value="Ser-Thr/Tyr_kinase_cat_dom"/>
</dbReference>
<keyword evidence="8" id="KW-0732">Signal</keyword>
<dbReference type="PROSITE" id="PS00107">
    <property type="entry name" value="PROTEIN_KINASE_ATP"/>
    <property type="match status" value="1"/>
</dbReference>
<dbReference type="Gene3D" id="3.80.10.10">
    <property type="entry name" value="Ribonuclease Inhibitor"/>
    <property type="match status" value="3"/>
</dbReference>
<keyword evidence="4" id="KW-0723">Serine/threonine-protein kinase</keyword>
<evidence type="ECO:0000313" key="20">
    <source>
        <dbReference type="EMBL" id="GMH25580.1"/>
    </source>
</evidence>
<evidence type="ECO:0000256" key="5">
    <source>
        <dbReference type="ARBA" id="ARBA00022614"/>
    </source>
</evidence>
<comment type="caution">
    <text evidence="20">The sequence shown here is derived from an EMBL/GenBank/DDBJ whole genome shotgun (WGS) entry which is preliminary data.</text>
</comment>
<dbReference type="InterPro" id="IPR001611">
    <property type="entry name" value="Leu-rich_rpt"/>
</dbReference>
<dbReference type="InterPro" id="IPR003591">
    <property type="entry name" value="Leu-rich_rpt_typical-subtyp"/>
</dbReference>
<keyword evidence="12 16" id="KW-0067">ATP-binding</keyword>
<evidence type="ECO:0000256" key="14">
    <source>
        <dbReference type="ARBA" id="ARBA00023136"/>
    </source>
</evidence>
<evidence type="ECO:0000256" key="4">
    <source>
        <dbReference type="ARBA" id="ARBA00022527"/>
    </source>
</evidence>
<evidence type="ECO:0000256" key="10">
    <source>
        <dbReference type="ARBA" id="ARBA00022741"/>
    </source>
</evidence>
<dbReference type="GO" id="GO:0005886">
    <property type="term" value="C:plasma membrane"/>
    <property type="evidence" value="ECO:0007669"/>
    <property type="project" value="UniProtKB-SubCell"/>
</dbReference>
<dbReference type="PROSITE" id="PS50011">
    <property type="entry name" value="PROTEIN_KINASE_DOM"/>
    <property type="match status" value="1"/>
</dbReference>
<comment type="subcellular location">
    <subcellularLocation>
        <location evidence="1">Cell membrane</location>
    </subcellularLocation>
    <subcellularLocation>
        <location evidence="2">Membrane</location>
        <topology evidence="2">Single-pass type I membrane protein</topology>
    </subcellularLocation>
</comment>
<evidence type="ECO:0000256" key="15">
    <source>
        <dbReference type="ARBA" id="ARBA00023180"/>
    </source>
</evidence>
<dbReference type="Pfam" id="PF23598">
    <property type="entry name" value="LRR_14"/>
    <property type="match status" value="1"/>
</dbReference>
<evidence type="ECO:0000256" key="13">
    <source>
        <dbReference type="ARBA" id="ARBA00022989"/>
    </source>
</evidence>
<proteinExistence type="predicted"/>
<gene>
    <name evidence="20" type="ORF">Nepgr_027423</name>
</gene>
<dbReference type="InterPro" id="IPR008271">
    <property type="entry name" value="Ser/Thr_kinase_AS"/>
</dbReference>
<keyword evidence="3" id="KW-1003">Cell membrane</keyword>
<sequence>MGLIYPSMVSFPFRCGTSSTPACKASPVSIKCKATPAFTLFSINSGLHGQSDFCQLKVTPSLTLLSIYSGLHGRYLNNNQLRGSLPDSLGNLSNLFVMDLSSNNFSGSVPNTFGNFENLQFLYLHTNQLGGSLPNSLGNLSSLQTMVLSSNNFWGSIPETFGNLNNLIELNMQGTEMKGPFPDNISLLTNLTTLEISDLSGASMAFPNLQDLKQLEVLVLRNCLLTGTIPEYIGNMTDMQILDLSFNKLTGKIPDAIKNLPSLKYMFLTNNSLNGSVPSWLVHSKKNFDVSFNNFTGSTTANCQQTNVSLVSSFPLTTSNVSSWCLMKDLPCPIKPEYHSLFINYILVNSSTLEISLYWAGKGTSVLERGENGPLISAITITPTFPIADSSTHTRFFIGAVVGIVIASCVILASLLLFLWMKGYLGRKSKGDEAFQGLDTSYFSLSPINKIGEGGFGHVYKGVLADGKMIAIKQLSSKSRQGNREFVNEIGLISALQHPNLVKLCGCCIEGKELMLIYEYMENNSLARALFGRELSRLNLDWPTRKRICLGIARGLAYLHEESRLKIVHRDIKATNILLDKDLNAKISDFGLAKLDEDENTHISTRIAGTVGYMAPEYAMRGYLTDKADVYSFGVVVLEIISGKSNTNYKPKGEFVYLLDWAYVLQEQGNLLELSRRLISTFSREVEQRDHIIADREAEIAWLEARLATSGGELREQTATLEAVMEGMEAEKAELKAEVARLKEEDD</sequence>
<dbReference type="Proteomes" id="UP001279734">
    <property type="component" value="Unassembled WGS sequence"/>
</dbReference>
<dbReference type="SMART" id="SM00220">
    <property type="entry name" value="S_TKc"/>
    <property type="match status" value="1"/>
</dbReference>
<protein>
    <recommendedName>
        <fullName evidence="19">Protein kinase domain-containing protein</fullName>
    </recommendedName>
</protein>
<dbReference type="InterPro" id="IPR017441">
    <property type="entry name" value="Protein_kinase_ATP_BS"/>
</dbReference>
<dbReference type="CDD" id="cd14686">
    <property type="entry name" value="bZIP"/>
    <property type="match status" value="1"/>
</dbReference>
<dbReference type="FunFam" id="3.80.10.10:FF:000041">
    <property type="entry name" value="LRR receptor-like serine/threonine-protein kinase ERECTA"/>
    <property type="match status" value="1"/>
</dbReference>
<organism evidence="20 21">
    <name type="scientific">Nepenthes gracilis</name>
    <name type="common">Slender pitcher plant</name>
    <dbReference type="NCBI Taxonomy" id="150966"/>
    <lineage>
        <taxon>Eukaryota</taxon>
        <taxon>Viridiplantae</taxon>
        <taxon>Streptophyta</taxon>
        <taxon>Embryophyta</taxon>
        <taxon>Tracheophyta</taxon>
        <taxon>Spermatophyta</taxon>
        <taxon>Magnoliopsida</taxon>
        <taxon>eudicotyledons</taxon>
        <taxon>Gunneridae</taxon>
        <taxon>Pentapetalae</taxon>
        <taxon>Caryophyllales</taxon>
        <taxon>Nepenthaceae</taxon>
        <taxon>Nepenthes</taxon>
    </lineage>
</organism>
<dbReference type="InterPro" id="IPR000719">
    <property type="entry name" value="Prot_kinase_dom"/>
</dbReference>
<dbReference type="PANTHER" id="PTHR48006">
    <property type="entry name" value="LEUCINE-RICH REPEAT-CONTAINING PROTEIN DDB_G0281931-RELATED"/>
    <property type="match status" value="1"/>
</dbReference>